<accession>A0ABP6VYW9</accession>
<organism evidence="1 2">
    <name type="scientific">Amycolatopsis ultiminotia</name>
    <dbReference type="NCBI Taxonomy" id="543629"/>
    <lineage>
        <taxon>Bacteria</taxon>
        <taxon>Bacillati</taxon>
        <taxon>Actinomycetota</taxon>
        <taxon>Actinomycetes</taxon>
        <taxon>Pseudonocardiales</taxon>
        <taxon>Pseudonocardiaceae</taxon>
        <taxon>Amycolatopsis</taxon>
    </lineage>
</organism>
<name>A0ABP6VYW9_9PSEU</name>
<sequence>MLSRRNATVAAAVGAGVAWIATITTLIAHEDDPGAPSAPALRDQLTEALSGRDADALAALFDVPGSGATDLADDYVRALGADRVRDLAVRLTPDEHAPTSAVVTGISGPGTRFTYQLAVTSTNGRWTVAFTPPLP</sequence>
<proteinExistence type="predicted"/>
<comment type="caution">
    <text evidence="1">The sequence shown here is derived from an EMBL/GenBank/DDBJ whole genome shotgun (WGS) entry which is preliminary data.</text>
</comment>
<protein>
    <recommendedName>
        <fullName evidence="3">DUF4878 domain-containing protein</fullName>
    </recommendedName>
</protein>
<gene>
    <name evidence="1" type="ORF">GCM10022222_27130</name>
</gene>
<dbReference type="EMBL" id="BAAAZN010000005">
    <property type="protein sequence ID" value="GAA3542038.1"/>
    <property type="molecule type" value="Genomic_DNA"/>
</dbReference>
<dbReference type="Proteomes" id="UP001500689">
    <property type="component" value="Unassembled WGS sequence"/>
</dbReference>
<evidence type="ECO:0000313" key="2">
    <source>
        <dbReference type="Proteomes" id="UP001500689"/>
    </source>
</evidence>
<reference evidence="2" key="1">
    <citation type="journal article" date="2019" name="Int. J. Syst. Evol. Microbiol.">
        <title>The Global Catalogue of Microorganisms (GCM) 10K type strain sequencing project: providing services to taxonomists for standard genome sequencing and annotation.</title>
        <authorList>
            <consortium name="The Broad Institute Genomics Platform"/>
            <consortium name="The Broad Institute Genome Sequencing Center for Infectious Disease"/>
            <person name="Wu L."/>
            <person name="Ma J."/>
        </authorList>
    </citation>
    <scope>NUCLEOTIDE SEQUENCE [LARGE SCALE GENOMIC DNA]</scope>
    <source>
        <strain evidence="2">JCM 16898</strain>
    </source>
</reference>
<keyword evidence="2" id="KW-1185">Reference proteome</keyword>
<evidence type="ECO:0000313" key="1">
    <source>
        <dbReference type="EMBL" id="GAA3542038.1"/>
    </source>
</evidence>
<evidence type="ECO:0008006" key="3">
    <source>
        <dbReference type="Google" id="ProtNLM"/>
    </source>
</evidence>
<dbReference type="RefSeq" id="WP_344859360.1">
    <property type="nucleotide sequence ID" value="NZ_BAAAZN010000005.1"/>
</dbReference>